<dbReference type="GeneID" id="7447180"/>
<name>B5YNS5_THAPS</name>
<feature type="region of interest" description="Disordered" evidence="1">
    <location>
        <begin position="239"/>
        <end position="278"/>
    </location>
</feature>
<feature type="domain" description="DUF7495" evidence="3">
    <location>
        <begin position="921"/>
        <end position="1032"/>
    </location>
</feature>
<feature type="region of interest" description="Disordered" evidence="1">
    <location>
        <begin position="1"/>
        <end position="66"/>
    </location>
</feature>
<dbReference type="EMBL" id="CP001160">
    <property type="protein sequence ID" value="ACI65037.1"/>
    <property type="molecule type" value="Genomic_DNA"/>
</dbReference>
<dbReference type="InParanoid" id="B5YNS5"/>
<dbReference type="Pfam" id="PF24325">
    <property type="entry name" value="DUF7495"/>
    <property type="match status" value="5"/>
</dbReference>
<evidence type="ECO:0000259" key="3">
    <source>
        <dbReference type="Pfam" id="PF24325"/>
    </source>
</evidence>
<protein>
    <recommendedName>
        <fullName evidence="3">DUF7495 domain-containing protein</fullName>
    </recommendedName>
</protein>
<evidence type="ECO:0000256" key="2">
    <source>
        <dbReference type="SAM" id="Phobius"/>
    </source>
</evidence>
<dbReference type="PaxDb" id="35128-Thaps7256"/>
<reference evidence="4 5" key="2">
    <citation type="journal article" date="2008" name="Nature">
        <title>The Phaeodactylum genome reveals the evolutionary history of diatom genomes.</title>
        <authorList>
            <person name="Bowler C."/>
            <person name="Allen A.E."/>
            <person name="Badger J.H."/>
            <person name="Grimwood J."/>
            <person name="Jabbari K."/>
            <person name="Kuo A."/>
            <person name="Maheswari U."/>
            <person name="Martens C."/>
            <person name="Maumus F."/>
            <person name="Otillar R.P."/>
            <person name="Rayko E."/>
            <person name="Salamov A."/>
            <person name="Vandepoele K."/>
            <person name="Beszteri B."/>
            <person name="Gruber A."/>
            <person name="Heijde M."/>
            <person name="Katinka M."/>
            <person name="Mock T."/>
            <person name="Valentin K."/>
            <person name="Verret F."/>
            <person name="Berges J.A."/>
            <person name="Brownlee C."/>
            <person name="Cadoret J.P."/>
            <person name="Chiovitti A."/>
            <person name="Choi C.J."/>
            <person name="Coesel S."/>
            <person name="De Martino A."/>
            <person name="Detter J.C."/>
            <person name="Durkin C."/>
            <person name="Falciatore A."/>
            <person name="Fournet J."/>
            <person name="Haruta M."/>
            <person name="Huysman M.J."/>
            <person name="Jenkins B.D."/>
            <person name="Jiroutova K."/>
            <person name="Jorgensen R.E."/>
            <person name="Joubert Y."/>
            <person name="Kaplan A."/>
            <person name="Kroger N."/>
            <person name="Kroth P.G."/>
            <person name="La Roche J."/>
            <person name="Lindquist E."/>
            <person name="Lommer M."/>
            <person name="Martin-Jezequel V."/>
            <person name="Lopez P.J."/>
            <person name="Lucas S."/>
            <person name="Mangogna M."/>
            <person name="McGinnis K."/>
            <person name="Medlin L.K."/>
            <person name="Montsant A."/>
            <person name="Oudot-Le Secq M.P."/>
            <person name="Napoli C."/>
            <person name="Obornik M."/>
            <person name="Parker M.S."/>
            <person name="Petit J.L."/>
            <person name="Porcel B.M."/>
            <person name="Poulsen N."/>
            <person name="Robison M."/>
            <person name="Rychlewski L."/>
            <person name="Rynearson T.A."/>
            <person name="Schmutz J."/>
            <person name="Shapiro H."/>
            <person name="Siaut M."/>
            <person name="Stanley M."/>
            <person name="Sussman M.R."/>
            <person name="Taylor A.R."/>
            <person name="Vardi A."/>
            <person name="von Dassow P."/>
            <person name="Vyverman W."/>
            <person name="Willis A."/>
            <person name="Wyrwicz L.S."/>
            <person name="Rokhsar D.S."/>
            <person name="Weissenbach J."/>
            <person name="Armbrust E.V."/>
            <person name="Green B.R."/>
            <person name="Van de Peer Y."/>
            <person name="Grigoriev I.V."/>
        </authorList>
    </citation>
    <scope>NUCLEOTIDE SEQUENCE [LARGE SCALE GENOMIC DNA]</scope>
    <source>
        <strain evidence="4 5">CCMP1335</strain>
    </source>
</reference>
<dbReference type="KEGG" id="tps:THAPS_7256"/>
<keyword evidence="5" id="KW-1185">Reference proteome</keyword>
<feature type="transmembrane region" description="Helical" evidence="2">
    <location>
        <begin position="202"/>
        <end position="220"/>
    </location>
</feature>
<keyword evidence="2" id="KW-0472">Membrane</keyword>
<gene>
    <name evidence="4" type="ORF">THAPS_7256</name>
</gene>
<dbReference type="RefSeq" id="XP_002296320.1">
    <property type="nucleotide sequence ID" value="XM_002296284.1"/>
</dbReference>
<evidence type="ECO:0000313" key="4">
    <source>
        <dbReference type="EMBL" id="ACI65037.1"/>
    </source>
</evidence>
<evidence type="ECO:0000313" key="5">
    <source>
        <dbReference type="Proteomes" id="UP000001449"/>
    </source>
</evidence>
<evidence type="ECO:0000256" key="1">
    <source>
        <dbReference type="SAM" id="MobiDB-lite"/>
    </source>
</evidence>
<reference evidence="4 5" key="1">
    <citation type="journal article" date="2004" name="Science">
        <title>The genome of the diatom Thalassiosira pseudonana: ecology, evolution, and metabolism.</title>
        <authorList>
            <person name="Armbrust E.V."/>
            <person name="Berges J.A."/>
            <person name="Bowler C."/>
            <person name="Green B.R."/>
            <person name="Martinez D."/>
            <person name="Putnam N.H."/>
            <person name="Zhou S."/>
            <person name="Allen A.E."/>
            <person name="Apt K.E."/>
            <person name="Bechner M."/>
            <person name="Brzezinski M.A."/>
            <person name="Chaal B.K."/>
            <person name="Chiovitti A."/>
            <person name="Davis A.K."/>
            <person name="Demarest M.S."/>
            <person name="Detter J.C."/>
            <person name="Glavina T."/>
            <person name="Goodstein D."/>
            <person name="Hadi M.Z."/>
            <person name="Hellsten U."/>
            <person name="Hildebrand M."/>
            <person name="Jenkins B.D."/>
            <person name="Jurka J."/>
            <person name="Kapitonov V.V."/>
            <person name="Kroger N."/>
            <person name="Lau W.W."/>
            <person name="Lane T.W."/>
            <person name="Larimer F.W."/>
            <person name="Lippmeier J.C."/>
            <person name="Lucas S."/>
            <person name="Medina M."/>
            <person name="Montsant A."/>
            <person name="Obornik M."/>
            <person name="Parker M.S."/>
            <person name="Palenik B."/>
            <person name="Pazour G.J."/>
            <person name="Richardson P.M."/>
            <person name="Rynearson T.A."/>
            <person name="Saito M.A."/>
            <person name="Schwartz D.C."/>
            <person name="Thamatrakoln K."/>
            <person name="Valentin K."/>
            <person name="Vardi A."/>
            <person name="Wilkerson F.P."/>
            <person name="Rokhsar D.S."/>
        </authorList>
    </citation>
    <scope>NUCLEOTIDE SEQUENCE [LARGE SCALE GENOMIC DNA]</scope>
    <source>
        <strain evidence="4 5">CCMP1335</strain>
    </source>
</reference>
<dbReference type="AlphaFoldDB" id="B5YNS5"/>
<feature type="domain" description="DUF7495" evidence="3">
    <location>
        <begin position="482"/>
        <end position="584"/>
    </location>
</feature>
<organism evidence="4 5">
    <name type="scientific">Thalassiosira pseudonana</name>
    <name type="common">Marine diatom</name>
    <name type="synonym">Cyclotella nana</name>
    <dbReference type="NCBI Taxonomy" id="35128"/>
    <lineage>
        <taxon>Eukaryota</taxon>
        <taxon>Sar</taxon>
        <taxon>Stramenopiles</taxon>
        <taxon>Ochrophyta</taxon>
        <taxon>Bacillariophyta</taxon>
        <taxon>Coscinodiscophyceae</taxon>
        <taxon>Thalassiosirophycidae</taxon>
        <taxon>Thalassiosirales</taxon>
        <taxon>Thalassiosiraceae</taxon>
        <taxon>Thalassiosira</taxon>
    </lineage>
</organism>
<dbReference type="Proteomes" id="UP000001449">
    <property type="component" value="Chromosome 7"/>
</dbReference>
<dbReference type="eggNOG" id="ENOG502SGDC">
    <property type="taxonomic scope" value="Eukaryota"/>
</dbReference>
<feature type="domain" description="DUF7495" evidence="3">
    <location>
        <begin position="782"/>
        <end position="902"/>
    </location>
</feature>
<dbReference type="HOGENOM" id="CLU_263543_0_0_1"/>
<dbReference type="InterPro" id="IPR055918">
    <property type="entry name" value="DUF7495"/>
</dbReference>
<feature type="domain" description="DUF7495" evidence="3">
    <location>
        <begin position="307"/>
        <end position="416"/>
    </location>
</feature>
<feature type="domain" description="DUF7495" evidence="3">
    <location>
        <begin position="644"/>
        <end position="749"/>
    </location>
</feature>
<feature type="compositionally biased region" description="Acidic residues" evidence="1">
    <location>
        <begin position="46"/>
        <end position="66"/>
    </location>
</feature>
<keyword evidence="2" id="KW-0812">Transmembrane</keyword>
<sequence>MTDNNNNNNNDDEESHPTSPSSRRTPNGTSDLLSCAPASASNDNLFELEGDYSDGEDDDDDDIDDAGIQDDMIMANRTSQLMNSFRDYITEIQGDASLKSATTNSSVAVAAGNDADEGTVTFDTSPETSTTNHALEAVAVAGASEEDLMRGWSYRDDPTSSSSTTLNVNSGYGDIHDDYILSRSKYKSTSYPIYRSKKMKRCFLAVVVAGALIGTIFGVSKREKEKSLPDWEAELAEVQAEEKAKGNGSSLPQVGEPLQKPVVETASSPTTSTSKATENKAEEIIDFTLHHPDTLPYKEVGEKYNPVWYDRSSSWQGSNYQQAMVFCAMKKDAQGQMMVPCPYEAYCPEGISNMPYGGVKQEIGTWAAVSDEVNEWVQVGSENTCRLYSSLNNQDRPDWGLSGGNEALTGHIMCCHSTYVEDNAASGGDGGVSMSDATVAATTTVATTTTATATTKPYFEEEHVDFEAAAEEYVAAEAYSPVWYSRDDGWTGQSYLAATMFCSEKGKKLCPYEVYCPTGSNHLPYGGVREETTWSPVIDSQNSWVQVSSPNTCELFIIMNLQAPHWGLTGEGNEEITRHVMCCEDATAQPVATSSDAGGSSSNTETQATVMTVDGTNPNAPATASSEQMAAAFADISQKLKPIAFDRSQGWSGQTYLDAITFCAKKGSKIPCPYEAHCPMGPYGPPMEGVKDEQNGSWAPIIDSPNGWVQISSTDTCMKYNNLNPYPPEWGLLGQDNEDITRHIVCCDDYHNEDTDANQLELSTYEPNKAEQTILDTLHPIWFGRKDGYRGTTHADAEMFCNNIGNLRLCPIEAYCPNGGEGTNEGENPLFLNKPAFEGERWAPYSDYQNGSDGGNGYVMVGTTNNNPMSTCLTHEQLYGEKPQFGIDGSSQELKTDIACCIKPEKMAEEEVFTKDMNPIWLDESHGWKGGSHDDAQKFCETLSRKKLCPYAVYCPHGQGQPVLGGHPTDFDEEGAQYAPIHGDGNHWVQIGMKYDNMATRCMTVEELEGHTPEWGMTSDFAYMKKHIMCCQF</sequence>
<accession>B5YNS5</accession>
<feature type="compositionally biased region" description="Low complexity" evidence="1">
    <location>
        <begin position="261"/>
        <end position="276"/>
    </location>
</feature>
<feature type="compositionally biased region" description="Low complexity" evidence="1">
    <location>
        <begin position="17"/>
        <end position="26"/>
    </location>
</feature>
<keyword evidence="2" id="KW-1133">Transmembrane helix</keyword>
<proteinExistence type="predicted"/>